<dbReference type="RefSeq" id="WP_066428038.1">
    <property type="nucleotide sequence ID" value="NZ_CP014227.1"/>
</dbReference>
<dbReference type="KEGG" id="chg:AXF12_02370"/>
<dbReference type="PANTHER" id="PTHR30337:SF0">
    <property type="entry name" value="NUCLEASE SBCCD SUBUNIT D"/>
    <property type="match status" value="1"/>
</dbReference>
<keyword evidence="7" id="KW-0233">DNA recombination</keyword>
<accession>A0AAX2GZU8</accession>
<keyword evidence="7" id="KW-0235">DNA replication</keyword>
<keyword evidence="5 7" id="KW-0378">Hydrolase</keyword>
<evidence type="ECO:0000256" key="5">
    <source>
        <dbReference type="ARBA" id="ARBA00022801"/>
    </source>
</evidence>
<dbReference type="Pfam" id="PF12320">
    <property type="entry name" value="SbcD_C"/>
    <property type="match status" value="1"/>
</dbReference>
<name>A0AAX2GZU8_9FLAO</name>
<dbReference type="Proteomes" id="UP000215539">
    <property type="component" value="Chromosome 1"/>
</dbReference>
<dbReference type="InterPro" id="IPR050535">
    <property type="entry name" value="DNA_Repair-Maintenance_Comp"/>
</dbReference>
<dbReference type="Pfam" id="PF00149">
    <property type="entry name" value="Metallophos"/>
    <property type="match status" value="1"/>
</dbReference>
<keyword evidence="12" id="KW-1185">Reference proteome</keyword>
<evidence type="ECO:0000259" key="9">
    <source>
        <dbReference type="Pfam" id="PF12320"/>
    </source>
</evidence>
<keyword evidence="6 7" id="KW-0269">Exonuclease</keyword>
<comment type="function">
    <text evidence="7">SbcCD cleaves DNA hairpin structures. These structures can inhibit DNA replication and are intermediates in certain DNA recombination reactions. The complex acts as a 3'-&gt;5' double strand exonuclease that can open hairpins. It also has a 5' single-strand endonuclease activity.</text>
</comment>
<dbReference type="InterPro" id="IPR029052">
    <property type="entry name" value="Metallo-depent_PP-like"/>
</dbReference>
<evidence type="ECO:0000313" key="11">
    <source>
        <dbReference type="EMBL" id="SNV10315.1"/>
    </source>
</evidence>
<dbReference type="PANTHER" id="PTHR30337">
    <property type="entry name" value="COMPONENT OF ATP-DEPENDENT DSDNA EXONUCLEASE"/>
    <property type="match status" value="1"/>
</dbReference>
<evidence type="ECO:0000256" key="4">
    <source>
        <dbReference type="ARBA" id="ARBA00022722"/>
    </source>
</evidence>
<sequence length="417" mass="47335">MRVLHTADWHLGQTFYQYDRYEEHQHFLNWLLQTIEQERIDVLLISGDIFDVSNPAVASVRQFYHFLREILQRFPELQVIATAGNHDSPVRLEMPVPFLEGSHIHLIGSVKRSGEGAAIDYRSLIIPLYKPQTTTVEAYCLSVPFLRLGDYPKAEGNGMDYAKGVSQFYQEITKEAQEMLKPHQALIAMGHLHASGAEISEEDTAERAIVGGVEAISAGQFPEALQYVALGHIHKAQRLAGKDFIRYSGSPLPLSFAERRYSHQVVCFEIEDGKVSDIRTLNVPLHRRVLSIPETHRPIEEVLAALGDLPERGQQEDTAPYLEVKVLLTEPLPDLKTQIIKAVEGKAVRLSRIDVQYKWAIDSEEGEPQREIQLEELSPQQVLKGVYEKTYNEEMPTFYEALVEEVLQELEAQQNNA</sequence>
<dbReference type="InterPro" id="IPR041796">
    <property type="entry name" value="Mre11_N"/>
</dbReference>
<reference evidence="10 12" key="1">
    <citation type="submission" date="2016-02" db="EMBL/GenBank/DDBJ databases">
        <authorList>
            <person name="Holder M.E."/>
            <person name="Ajami N.J."/>
            <person name="Petrosino J.F."/>
        </authorList>
    </citation>
    <scope>NUCLEOTIDE SEQUENCE [LARGE SCALE GENOMIC DNA]</scope>
    <source>
        <strain evidence="10 12">CCUG 32990</strain>
    </source>
</reference>
<dbReference type="NCBIfam" id="TIGR00619">
    <property type="entry name" value="sbcd"/>
    <property type="match status" value="1"/>
</dbReference>
<evidence type="ECO:0000256" key="6">
    <source>
        <dbReference type="ARBA" id="ARBA00022839"/>
    </source>
</evidence>
<comment type="subunit">
    <text evidence="2 7">Heterodimer of SbcC and SbcD.</text>
</comment>
<dbReference type="InterPro" id="IPR004593">
    <property type="entry name" value="SbcD"/>
</dbReference>
<proteinExistence type="inferred from homology"/>
<evidence type="ECO:0000256" key="1">
    <source>
        <dbReference type="ARBA" id="ARBA00010555"/>
    </source>
</evidence>
<evidence type="ECO:0000256" key="7">
    <source>
        <dbReference type="RuleBase" id="RU363069"/>
    </source>
</evidence>
<keyword evidence="7" id="KW-0255">Endonuclease</keyword>
<dbReference type="EMBL" id="LT906449">
    <property type="protein sequence ID" value="SNV10315.1"/>
    <property type="molecule type" value="Genomic_DNA"/>
</dbReference>
<dbReference type="InterPro" id="IPR026843">
    <property type="entry name" value="SbcD_C"/>
</dbReference>
<dbReference type="GO" id="GO:0006260">
    <property type="term" value="P:DNA replication"/>
    <property type="evidence" value="ECO:0007669"/>
    <property type="project" value="UniProtKB-KW"/>
</dbReference>
<keyword evidence="4 7" id="KW-0540">Nuclease</keyword>
<gene>
    <name evidence="7 11" type="primary">sbcD</name>
    <name evidence="10" type="ORF">AXF12_02370</name>
    <name evidence="11" type="ORF">SAMEA44541418_01272</name>
</gene>
<dbReference type="EMBL" id="CP014227">
    <property type="protein sequence ID" value="AMD84472.1"/>
    <property type="molecule type" value="Genomic_DNA"/>
</dbReference>
<reference evidence="11 13" key="2">
    <citation type="submission" date="2017-06" db="EMBL/GenBank/DDBJ databases">
        <authorList>
            <consortium name="Pathogen Informatics"/>
        </authorList>
    </citation>
    <scope>NUCLEOTIDE SEQUENCE [LARGE SCALE GENOMIC DNA]</scope>
    <source>
        <strain evidence="11 13">NCTC12947</strain>
    </source>
</reference>
<feature type="domain" description="Calcineurin-like phosphoesterase" evidence="8">
    <location>
        <begin position="1"/>
        <end position="235"/>
    </location>
</feature>
<comment type="similarity">
    <text evidence="1 7">Belongs to the SbcD family.</text>
</comment>
<dbReference type="CDD" id="cd00840">
    <property type="entry name" value="MPP_Mre11_N"/>
    <property type="match status" value="1"/>
</dbReference>
<protein>
    <recommendedName>
        <fullName evidence="3 7">Nuclease SbcCD subunit D</fullName>
    </recommendedName>
</protein>
<evidence type="ECO:0000256" key="3">
    <source>
        <dbReference type="ARBA" id="ARBA00013365"/>
    </source>
</evidence>
<dbReference type="InterPro" id="IPR004843">
    <property type="entry name" value="Calcineurin-like_PHP"/>
</dbReference>
<dbReference type="AlphaFoldDB" id="A0AAX2GZU8"/>
<dbReference type="GO" id="GO:0004519">
    <property type="term" value="F:endonuclease activity"/>
    <property type="evidence" value="ECO:0007669"/>
    <property type="project" value="UniProtKB-KW"/>
</dbReference>
<feature type="domain" description="Nuclease SbcCD subunit D C-terminal" evidence="9">
    <location>
        <begin position="293"/>
        <end position="390"/>
    </location>
</feature>
<dbReference type="GO" id="GO:0008408">
    <property type="term" value="F:3'-5' exonuclease activity"/>
    <property type="evidence" value="ECO:0007669"/>
    <property type="project" value="InterPro"/>
</dbReference>
<dbReference type="GO" id="GO:0006310">
    <property type="term" value="P:DNA recombination"/>
    <property type="evidence" value="ECO:0007669"/>
    <property type="project" value="UniProtKB-KW"/>
</dbReference>
<evidence type="ECO:0000256" key="2">
    <source>
        <dbReference type="ARBA" id="ARBA00011322"/>
    </source>
</evidence>
<organism evidence="11 13">
    <name type="scientific">Capnocytophaga haemolytica</name>
    <dbReference type="NCBI Taxonomy" id="45243"/>
    <lineage>
        <taxon>Bacteria</taxon>
        <taxon>Pseudomonadati</taxon>
        <taxon>Bacteroidota</taxon>
        <taxon>Flavobacteriia</taxon>
        <taxon>Flavobacteriales</taxon>
        <taxon>Flavobacteriaceae</taxon>
        <taxon>Capnocytophaga</taxon>
    </lineage>
</organism>
<evidence type="ECO:0000313" key="10">
    <source>
        <dbReference type="EMBL" id="AMD84472.1"/>
    </source>
</evidence>
<dbReference type="Gene3D" id="3.60.21.10">
    <property type="match status" value="1"/>
</dbReference>
<evidence type="ECO:0000259" key="8">
    <source>
        <dbReference type="Pfam" id="PF00149"/>
    </source>
</evidence>
<dbReference type="Proteomes" id="UP000065822">
    <property type="component" value="Chromosome"/>
</dbReference>
<evidence type="ECO:0000313" key="13">
    <source>
        <dbReference type="Proteomes" id="UP000215539"/>
    </source>
</evidence>
<dbReference type="SUPFAM" id="SSF56300">
    <property type="entry name" value="Metallo-dependent phosphatases"/>
    <property type="match status" value="1"/>
</dbReference>
<evidence type="ECO:0000313" key="12">
    <source>
        <dbReference type="Proteomes" id="UP000065822"/>
    </source>
</evidence>